<dbReference type="GO" id="GO:0005634">
    <property type="term" value="C:nucleus"/>
    <property type="evidence" value="ECO:0007669"/>
    <property type="project" value="TreeGrafter"/>
</dbReference>
<dbReference type="RefSeq" id="XP_001738248.1">
    <property type="nucleotide sequence ID" value="XM_001738196.1"/>
</dbReference>
<accession>B0EJ62</accession>
<dbReference type="InterPro" id="IPR038765">
    <property type="entry name" value="Papain-like_cys_pep_sf"/>
</dbReference>
<dbReference type="GO" id="GO:0016579">
    <property type="term" value="P:protein deubiquitination"/>
    <property type="evidence" value="ECO:0007669"/>
    <property type="project" value="InterPro"/>
</dbReference>
<dbReference type="GO" id="GO:0006508">
    <property type="term" value="P:proteolysis"/>
    <property type="evidence" value="ECO:0007669"/>
    <property type="project" value="UniProtKB-KW"/>
</dbReference>
<organism evidence="10">
    <name type="scientific">Entamoeba dispar (strain ATCC PRA-260 / SAW760)</name>
    <dbReference type="NCBI Taxonomy" id="370354"/>
    <lineage>
        <taxon>Eukaryota</taxon>
        <taxon>Amoebozoa</taxon>
        <taxon>Evosea</taxon>
        <taxon>Archamoebae</taxon>
        <taxon>Mastigamoebida</taxon>
        <taxon>Entamoebidae</taxon>
        <taxon>Entamoeba</taxon>
    </lineage>
</organism>
<evidence type="ECO:0000256" key="4">
    <source>
        <dbReference type="ARBA" id="ARBA00022786"/>
    </source>
</evidence>
<dbReference type="Gene3D" id="3.90.70.10">
    <property type="entry name" value="Cysteine proteinases"/>
    <property type="match status" value="1"/>
</dbReference>
<evidence type="ECO:0000313" key="10">
    <source>
        <dbReference type="Proteomes" id="UP000008076"/>
    </source>
</evidence>
<evidence type="ECO:0000256" key="1">
    <source>
        <dbReference type="ARBA" id="ARBA00000707"/>
    </source>
</evidence>
<feature type="domain" description="USP" evidence="8">
    <location>
        <begin position="66"/>
        <end position="348"/>
    </location>
</feature>
<evidence type="ECO:0000256" key="6">
    <source>
        <dbReference type="ARBA" id="ARBA00022807"/>
    </source>
</evidence>
<dbReference type="InterPro" id="IPR050164">
    <property type="entry name" value="Peptidase_C19"/>
</dbReference>
<keyword evidence="4" id="KW-0833">Ubl conjugation pathway</keyword>
<dbReference type="InterPro" id="IPR018200">
    <property type="entry name" value="USP_CS"/>
</dbReference>
<dbReference type="GeneID" id="5883319"/>
<dbReference type="VEuPathDB" id="AmoebaDB:EDI_027650"/>
<keyword evidence="6" id="KW-0788">Thiol protease</keyword>
<dbReference type="InterPro" id="IPR028889">
    <property type="entry name" value="USP"/>
</dbReference>
<proteinExistence type="predicted"/>
<dbReference type="GO" id="GO:0004843">
    <property type="term" value="F:cysteine-type deubiquitinase activity"/>
    <property type="evidence" value="ECO:0007669"/>
    <property type="project" value="UniProtKB-EC"/>
</dbReference>
<protein>
    <recommendedName>
        <fullName evidence="2">ubiquitinyl hydrolase 1</fullName>
        <ecNumber evidence="2">3.4.19.12</ecNumber>
    </recommendedName>
</protein>
<name>B0EJ62_ENTDS</name>
<reference evidence="10" key="1">
    <citation type="submission" date="2007-12" db="EMBL/GenBank/DDBJ databases">
        <title>Annotation of Entamoeba dispar SAW760.</title>
        <authorList>
            <person name="Lorenzi H."/>
            <person name="Inman J."/>
            <person name="Schobel S."/>
            <person name="Amedeo P."/>
            <person name="Caler E."/>
        </authorList>
    </citation>
    <scope>NUCLEOTIDE SEQUENCE [LARGE SCALE GENOMIC DNA]</scope>
    <source>
        <strain evidence="10">ATCC PRA-260 / SAW760</strain>
    </source>
</reference>
<dbReference type="PANTHER" id="PTHR24006:SF687">
    <property type="entry name" value="UBIQUITIN CARBOXYL-TERMINAL HYDROLASE 10"/>
    <property type="match status" value="1"/>
</dbReference>
<evidence type="ECO:0000256" key="3">
    <source>
        <dbReference type="ARBA" id="ARBA00022670"/>
    </source>
</evidence>
<keyword evidence="10" id="KW-1185">Reference proteome</keyword>
<evidence type="ECO:0000256" key="2">
    <source>
        <dbReference type="ARBA" id="ARBA00012759"/>
    </source>
</evidence>
<evidence type="ECO:0000256" key="7">
    <source>
        <dbReference type="SAM" id="MobiDB-lite"/>
    </source>
</evidence>
<dbReference type="PROSITE" id="PS00973">
    <property type="entry name" value="USP_2"/>
    <property type="match status" value="1"/>
</dbReference>
<feature type="region of interest" description="Disordered" evidence="7">
    <location>
        <begin position="558"/>
        <end position="585"/>
    </location>
</feature>
<dbReference type="PROSITE" id="PS50235">
    <property type="entry name" value="USP_3"/>
    <property type="match status" value="1"/>
</dbReference>
<dbReference type="AlphaFoldDB" id="B0EJ62"/>
<keyword evidence="5 9" id="KW-0378">Hydrolase</keyword>
<evidence type="ECO:0000313" key="9">
    <source>
        <dbReference type="EMBL" id="EDR25439.1"/>
    </source>
</evidence>
<dbReference type="OrthoDB" id="420187at2759"/>
<comment type="catalytic activity">
    <reaction evidence="1">
        <text>Thiol-dependent hydrolysis of ester, thioester, amide, peptide and isopeptide bonds formed by the C-terminal Gly of ubiquitin (a 76-residue protein attached to proteins as an intracellular targeting signal).</text>
        <dbReference type="EC" id="3.4.19.12"/>
    </reaction>
</comment>
<dbReference type="KEGG" id="edi:EDI_027650"/>
<dbReference type="OMA" id="DYCFVCA"/>
<dbReference type="Pfam" id="PF00443">
    <property type="entry name" value="UCH"/>
    <property type="match status" value="1"/>
</dbReference>
<sequence>MSLDVEQQIQRQINEFLPKKLKFIKTETINPIANKTISIDNRIDVDYDDIEELMKWKLKNGRNAGRGYFNAHSNCYMISILQVLTHTTPFYNYMIQQKIKVDDIFFKELERIIKEAFEKNNNQPLKPIIFEKNLKKLSSSLQRYQQEDATEFYLLLIDHLHEAIIGKGKNKISAISSIFHVELISRITCYNCTRFNDHDEHFSVLPIEITKQKTLESGFDQFFKKEMISHYHCEKCNTKSNASKCYFFKRLPWVLPIQLKRFTWDEKKINGKVTFPLQLNISKYGVDGLYDLYAIVVHLGKTKFSGHYISYCKTPSGGWFRFDDEEVKPVSIKVVLQEEAYMLFYSKSEERVSTTKEIKRAIESNDLEKLSTIVVKENEQKDKPTEIKEETVFVNNIFKSSRVKSVHQFINQKYQPIKRKPEEPQNNDIRGGKITSEEIEQKFKERQVETEPIPMITIRKKDGKQQKKLDIAGKPIKERKGIETFDLRKIPFGLNYSERVEGWDDETEEIRKNVLRNKVGAIDKEKETHISKLDQYDIELDKPKERKLRKNMKNAFKVEDKKFNPFQYQSDKKRHQKERERNEGQ</sequence>
<gene>
    <name evidence="9" type="ORF">EDI_027650</name>
</gene>
<dbReference type="GO" id="GO:0005829">
    <property type="term" value="C:cytosol"/>
    <property type="evidence" value="ECO:0007669"/>
    <property type="project" value="TreeGrafter"/>
</dbReference>
<dbReference type="eggNOG" id="KOG1865">
    <property type="taxonomic scope" value="Eukaryota"/>
</dbReference>
<dbReference type="EMBL" id="DS549535">
    <property type="protein sequence ID" value="EDR25439.1"/>
    <property type="molecule type" value="Genomic_DNA"/>
</dbReference>
<dbReference type="InterPro" id="IPR001394">
    <property type="entry name" value="Peptidase_C19_UCH"/>
</dbReference>
<keyword evidence="3" id="KW-0645">Protease</keyword>
<dbReference type="SUPFAM" id="SSF54001">
    <property type="entry name" value="Cysteine proteinases"/>
    <property type="match status" value="1"/>
</dbReference>
<dbReference type="PANTHER" id="PTHR24006">
    <property type="entry name" value="UBIQUITIN CARBOXYL-TERMINAL HYDROLASE"/>
    <property type="match status" value="1"/>
</dbReference>
<dbReference type="EC" id="3.4.19.12" evidence="2"/>
<evidence type="ECO:0000259" key="8">
    <source>
        <dbReference type="PROSITE" id="PS50235"/>
    </source>
</evidence>
<evidence type="ECO:0000256" key="5">
    <source>
        <dbReference type="ARBA" id="ARBA00022801"/>
    </source>
</evidence>
<dbReference type="Proteomes" id="UP000008076">
    <property type="component" value="Unassembled WGS sequence"/>
</dbReference>